<dbReference type="SUPFAM" id="SSF52266">
    <property type="entry name" value="SGNH hydrolase"/>
    <property type="match status" value="1"/>
</dbReference>
<dbReference type="InterPro" id="IPR013830">
    <property type="entry name" value="SGNH_hydro"/>
</dbReference>
<organism evidence="2 3">
    <name type="scientific">Sphingobacterium paucimobilis HER1398</name>
    <dbReference type="NCBI Taxonomy" id="1346330"/>
    <lineage>
        <taxon>Bacteria</taxon>
        <taxon>Pseudomonadati</taxon>
        <taxon>Bacteroidota</taxon>
        <taxon>Sphingobacteriia</taxon>
        <taxon>Sphingobacteriales</taxon>
        <taxon>Sphingobacteriaceae</taxon>
        <taxon>Sphingobacterium</taxon>
    </lineage>
</organism>
<gene>
    <name evidence="2" type="ORF">M472_19615</name>
</gene>
<dbReference type="EMBL" id="ATDL01000004">
    <property type="protein sequence ID" value="ERJ60966.1"/>
    <property type="molecule type" value="Genomic_DNA"/>
</dbReference>
<dbReference type="InterPro" id="IPR036514">
    <property type="entry name" value="SGNH_hydro_sf"/>
</dbReference>
<keyword evidence="3" id="KW-1185">Reference proteome</keyword>
<dbReference type="STRING" id="1346330.M472_19615"/>
<proteinExistence type="predicted"/>
<dbReference type="Proteomes" id="UP000016584">
    <property type="component" value="Unassembled WGS sequence"/>
</dbReference>
<name>U2HGT3_9SPHI</name>
<dbReference type="AlphaFoldDB" id="U2HGT3"/>
<evidence type="ECO:0000259" key="1">
    <source>
        <dbReference type="Pfam" id="PF14606"/>
    </source>
</evidence>
<evidence type="ECO:0000313" key="3">
    <source>
        <dbReference type="Proteomes" id="UP000016584"/>
    </source>
</evidence>
<comment type="caution">
    <text evidence="2">The sequence shown here is derived from an EMBL/GenBank/DDBJ whole genome shotgun (WGS) entry which is preliminary data.</text>
</comment>
<dbReference type="GO" id="GO:0016788">
    <property type="term" value="F:hydrolase activity, acting on ester bonds"/>
    <property type="evidence" value="ECO:0007669"/>
    <property type="project" value="UniProtKB-ARBA"/>
</dbReference>
<sequence length="96" mass="10854">MENPTTPIIFTEHAIATIELVNDASQTDYVRVNRNFNRFIKDQVEGKDSNVYVLKAEEINLGVNSTIDGVHPSDLGMTQYAEAYLRLINRITALKK</sequence>
<dbReference type="Gene3D" id="3.40.50.1110">
    <property type="entry name" value="SGNH hydrolase"/>
    <property type="match status" value="1"/>
</dbReference>
<evidence type="ECO:0000313" key="2">
    <source>
        <dbReference type="EMBL" id="ERJ60966.1"/>
    </source>
</evidence>
<protein>
    <recommendedName>
        <fullName evidence="1">SGNH hydrolase-type esterase domain-containing protein</fullName>
    </recommendedName>
</protein>
<feature type="domain" description="SGNH hydrolase-type esterase" evidence="1">
    <location>
        <begin position="2"/>
        <end position="88"/>
    </location>
</feature>
<dbReference type="Pfam" id="PF14606">
    <property type="entry name" value="Lipase_GDSL_3"/>
    <property type="match status" value="1"/>
</dbReference>
<reference evidence="2 3" key="1">
    <citation type="journal article" date="2013" name="Genome Announc.">
        <title>The Draft Genome Sequence of Sphingomonas paucimobilis Strain HER1398 (Proteobacteria), Host to the Giant PAU Phage, Indicates That It Is a Member of the Genus Sphingobacterium (Bacteroidetes).</title>
        <authorList>
            <person name="White R.A.III."/>
            <person name="Suttle C.A."/>
        </authorList>
    </citation>
    <scope>NUCLEOTIDE SEQUENCE [LARGE SCALE GENOMIC DNA]</scope>
    <source>
        <strain evidence="2 3">HER1398</strain>
    </source>
</reference>
<dbReference type="eggNOG" id="COG2755">
    <property type="taxonomic scope" value="Bacteria"/>
</dbReference>
<dbReference type="PATRIC" id="fig|1346330.5.peg.885"/>
<accession>U2HGT3</accession>